<dbReference type="Proteomes" id="UP001283361">
    <property type="component" value="Unassembled WGS sequence"/>
</dbReference>
<protein>
    <submittedName>
        <fullName evidence="1">Uncharacterized protein</fullName>
    </submittedName>
</protein>
<proteinExistence type="predicted"/>
<sequence>AVIKVWLSTVVGGDPESESSEVVTVRDTIRFQNQIGSAGLSCVENGPQLLSRNVQPSDFTKV</sequence>
<comment type="caution">
    <text evidence="1">The sequence shown here is derived from an EMBL/GenBank/DDBJ whole genome shotgun (WGS) entry which is preliminary data.</text>
</comment>
<name>A0AAE0YZ81_9GAST</name>
<dbReference type="EMBL" id="JAWDGP010005054">
    <property type="protein sequence ID" value="KAK3759968.1"/>
    <property type="molecule type" value="Genomic_DNA"/>
</dbReference>
<keyword evidence="2" id="KW-1185">Reference proteome</keyword>
<dbReference type="AlphaFoldDB" id="A0AAE0YZ81"/>
<reference evidence="1" key="1">
    <citation type="journal article" date="2023" name="G3 (Bethesda)">
        <title>A reference genome for the long-term kleptoplast-retaining sea slug Elysia crispata morphotype clarki.</title>
        <authorList>
            <person name="Eastman K.E."/>
            <person name="Pendleton A.L."/>
            <person name="Shaikh M.A."/>
            <person name="Suttiyut T."/>
            <person name="Ogas R."/>
            <person name="Tomko P."/>
            <person name="Gavelis G."/>
            <person name="Widhalm J.R."/>
            <person name="Wisecaver J.H."/>
        </authorList>
    </citation>
    <scope>NUCLEOTIDE SEQUENCE</scope>
    <source>
        <strain evidence="1">ECLA1</strain>
    </source>
</reference>
<feature type="non-terminal residue" evidence="1">
    <location>
        <position position="1"/>
    </location>
</feature>
<evidence type="ECO:0000313" key="1">
    <source>
        <dbReference type="EMBL" id="KAK3759968.1"/>
    </source>
</evidence>
<evidence type="ECO:0000313" key="2">
    <source>
        <dbReference type="Proteomes" id="UP001283361"/>
    </source>
</evidence>
<accession>A0AAE0YZ81</accession>
<organism evidence="1 2">
    <name type="scientific">Elysia crispata</name>
    <name type="common">lettuce slug</name>
    <dbReference type="NCBI Taxonomy" id="231223"/>
    <lineage>
        <taxon>Eukaryota</taxon>
        <taxon>Metazoa</taxon>
        <taxon>Spiralia</taxon>
        <taxon>Lophotrochozoa</taxon>
        <taxon>Mollusca</taxon>
        <taxon>Gastropoda</taxon>
        <taxon>Heterobranchia</taxon>
        <taxon>Euthyneura</taxon>
        <taxon>Panpulmonata</taxon>
        <taxon>Sacoglossa</taxon>
        <taxon>Placobranchoidea</taxon>
        <taxon>Plakobranchidae</taxon>
        <taxon>Elysia</taxon>
    </lineage>
</organism>
<gene>
    <name evidence="1" type="ORF">RRG08_002425</name>
</gene>